<dbReference type="Gene3D" id="1.10.238.10">
    <property type="entry name" value="EF-hand"/>
    <property type="match status" value="1"/>
</dbReference>
<dbReference type="InterPro" id="IPR002048">
    <property type="entry name" value="EF_hand_dom"/>
</dbReference>
<dbReference type="SUPFAM" id="SSF47473">
    <property type="entry name" value="EF-hand"/>
    <property type="match status" value="1"/>
</dbReference>
<dbReference type="PROSITE" id="PS00018">
    <property type="entry name" value="EF_HAND_1"/>
    <property type="match status" value="1"/>
</dbReference>
<feature type="domain" description="EF-hand" evidence="3">
    <location>
        <begin position="40"/>
        <end position="75"/>
    </location>
</feature>
<name>W2SP17_NECAM</name>
<dbReference type="AlphaFoldDB" id="W2SP17"/>
<dbReference type="KEGG" id="nai:NECAME_14219"/>
<reference evidence="5" key="1">
    <citation type="journal article" date="2014" name="Nat. Genet.">
        <title>Genome of the human hookworm Necator americanus.</title>
        <authorList>
            <person name="Tang Y.T."/>
            <person name="Gao X."/>
            <person name="Rosa B.A."/>
            <person name="Abubucker S."/>
            <person name="Hallsworth-Pepin K."/>
            <person name="Martin J."/>
            <person name="Tyagi R."/>
            <person name="Heizer E."/>
            <person name="Zhang X."/>
            <person name="Bhonagiri-Palsikar V."/>
            <person name="Minx P."/>
            <person name="Warren W.C."/>
            <person name="Wang Q."/>
            <person name="Zhan B."/>
            <person name="Hotez P.J."/>
            <person name="Sternberg P.W."/>
            <person name="Dougall A."/>
            <person name="Gaze S.T."/>
            <person name="Mulvenna J."/>
            <person name="Sotillo J."/>
            <person name="Ranganathan S."/>
            <person name="Rabelo E.M."/>
            <person name="Wilson R.K."/>
            <person name="Felgner P.L."/>
            <person name="Bethony J."/>
            <person name="Hawdon J.M."/>
            <person name="Gasser R.B."/>
            <person name="Loukas A."/>
            <person name="Mitreva M."/>
        </authorList>
    </citation>
    <scope>NUCLEOTIDE SEQUENCE [LARGE SCALE GENOMIC DNA]</scope>
</reference>
<keyword evidence="1" id="KW-0106">Calcium</keyword>
<dbReference type="SMART" id="SM00054">
    <property type="entry name" value="EFh"/>
    <property type="match status" value="1"/>
</dbReference>
<keyword evidence="5" id="KW-1185">Reference proteome</keyword>
<evidence type="ECO:0000256" key="1">
    <source>
        <dbReference type="ARBA" id="ARBA00022837"/>
    </source>
</evidence>
<gene>
    <name evidence="4" type="ORF">NECAME_14219</name>
</gene>
<accession>W2SP17</accession>
<dbReference type="EMBL" id="KI668346">
    <property type="protein sequence ID" value="ETN71434.1"/>
    <property type="molecule type" value="Genomic_DNA"/>
</dbReference>
<dbReference type="InterPro" id="IPR011992">
    <property type="entry name" value="EF-hand-dom_pair"/>
</dbReference>
<evidence type="ECO:0000256" key="2">
    <source>
        <dbReference type="SAM" id="MobiDB-lite"/>
    </source>
</evidence>
<dbReference type="STRING" id="51031.W2SP17"/>
<protein>
    <submittedName>
        <fullName evidence="4">EF hand</fullName>
    </submittedName>
</protein>
<dbReference type="PROSITE" id="PS50222">
    <property type="entry name" value="EF_HAND_2"/>
    <property type="match status" value="1"/>
</dbReference>
<evidence type="ECO:0000259" key="3">
    <source>
        <dbReference type="PROSITE" id="PS50222"/>
    </source>
</evidence>
<dbReference type="Proteomes" id="UP000053676">
    <property type="component" value="Unassembled WGS sequence"/>
</dbReference>
<dbReference type="OrthoDB" id="424753at2759"/>
<feature type="region of interest" description="Disordered" evidence="2">
    <location>
        <begin position="1"/>
        <end position="39"/>
    </location>
</feature>
<dbReference type="CDD" id="cd00051">
    <property type="entry name" value="EFh"/>
    <property type="match status" value="1"/>
</dbReference>
<organism evidence="4 5">
    <name type="scientific">Necator americanus</name>
    <name type="common">Human hookworm</name>
    <dbReference type="NCBI Taxonomy" id="51031"/>
    <lineage>
        <taxon>Eukaryota</taxon>
        <taxon>Metazoa</taxon>
        <taxon>Ecdysozoa</taxon>
        <taxon>Nematoda</taxon>
        <taxon>Chromadorea</taxon>
        <taxon>Rhabditida</taxon>
        <taxon>Rhabditina</taxon>
        <taxon>Rhabditomorpha</taxon>
        <taxon>Strongyloidea</taxon>
        <taxon>Ancylostomatidae</taxon>
        <taxon>Bunostominae</taxon>
        <taxon>Necator</taxon>
    </lineage>
</organism>
<dbReference type="InterPro" id="IPR018247">
    <property type="entry name" value="EF_Hand_1_Ca_BS"/>
</dbReference>
<sequence length="105" mass="11565">MPEKRDKQTTGRKLSTTSRSTMHSSESQPFDAPDTASARKKLKEYQQIFSMFDTDGSGAIGNAELKQAMLSIGIHANEAEIDNVIREVVFGIQNSEMETSDIPKG</sequence>
<evidence type="ECO:0000313" key="4">
    <source>
        <dbReference type="EMBL" id="ETN71434.1"/>
    </source>
</evidence>
<feature type="compositionally biased region" description="Polar residues" evidence="2">
    <location>
        <begin position="11"/>
        <end position="28"/>
    </location>
</feature>
<dbReference type="Pfam" id="PF13405">
    <property type="entry name" value="EF-hand_6"/>
    <property type="match status" value="1"/>
</dbReference>
<proteinExistence type="predicted"/>
<dbReference type="GO" id="GO:0005509">
    <property type="term" value="F:calcium ion binding"/>
    <property type="evidence" value="ECO:0007669"/>
    <property type="project" value="InterPro"/>
</dbReference>
<evidence type="ECO:0000313" key="5">
    <source>
        <dbReference type="Proteomes" id="UP000053676"/>
    </source>
</evidence>
<dbReference type="OMA" id="SRTQEKC"/>